<dbReference type="GO" id="GO:0046872">
    <property type="term" value="F:metal ion binding"/>
    <property type="evidence" value="ECO:0007669"/>
    <property type="project" value="UniProtKB-KW"/>
</dbReference>
<dbReference type="Gene3D" id="1.10.600.10">
    <property type="entry name" value="Farnesyl Diphosphate Synthase"/>
    <property type="match status" value="1"/>
</dbReference>
<protein>
    <submittedName>
        <fullName evidence="8">Polyprenyl synthetase</fullName>
    </submittedName>
</protein>
<keyword evidence="5" id="KW-0460">Magnesium</keyword>
<dbReference type="RefSeq" id="WP_098075203.1">
    <property type="nucleotide sequence ID" value="NZ_PDEQ01000003.1"/>
</dbReference>
<evidence type="ECO:0000313" key="9">
    <source>
        <dbReference type="Proteomes" id="UP000220102"/>
    </source>
</evidence>
<organism evidence="8 9">
    <name type="scientific">Longibacter salinarum</name>
    <dbReference type="NCBI Taxonomy" id="1850348"/>
    <lineage>
        <taxon>Bacteria</taxon>
        <taxon>Pseudomonadati</taxon>
        <taxon>Rhodothermota</taxon>
        <taxon>Rhodothermia</taxon>
        <taxon>Rhodothermales</taxon>
        <taxon>Salisaetaceae</taxon>
        <taxon>Longibacter</taxon>
    </lineage>
</organism>
<evidence type="ECO:0000256" key="1">
    <source>
        <dbReference type="ARBA" id="ARBA00001946"/>
    </source>
</evidence>
<dbReference type="Pfam" id="PF00348">
    <property type="entry name" value="polyprenyl_synt"/>
    <property type="match status" value="1"/>
</dbReference>
<evidence type="ECO:0000256" key="7">
    <source>
        <dbReference type="SAM" id="MobiDB-lite"/>
    </source>
</evidence>
<dbReference type="CDD" id="cd00685">
    <property type="entry name" value="Trans_IPPS_HT"/>
    <property type="match status" value="1"/>
</dbReference>
<dbReference type="SFLD" id="SFLDS00005">
    <property type="entry name" value="Isoprenoid_Synthase_Type_I"/>
    <property type="match status" value="1"/>
</dbReference>
<keyword evidence="4" id="KW-0479">Metal-binding</keyword>
<feature type="region of interest" description="Disordered" evidence="7">
    <location>
        <begin position="1"/>
        <end position="41"/>
    </location>
</feature>
<dbReference type="InterPro" id="IPR000092">
    <property type="entry name" value="Polyprenyl_synt"/>
</dbReference>
<proteinExistence type="inferred from homology"/>
<dbReference type="PROSITE" id="PS00723">
    <property type="entry name" value="POLYPRENYL_SYNTHASE_1"/>
    <property type="match status" value="1"/>
</dbReference>
<comment type="similarity">
    <text evidence="2 6">Belongs to the FPP/GGPP synthase family.</text>
</comment>
<keyword evidence="3 6" id="KW-0808">Transferase</keyword>
<dbReference type="PANTHER" id="PTHR12001">
    <property type="entry name" value="GERANYLGERANYL PYROPHOSPHATE SYNTHASE"/>
    <property type="match status" value="1"/>
</dbReference>
<dbReference type="GO" id="GO:0008299">
    <property type="term" value="P:isoprenoid biosynthetic process"/>
    <property type="evidence" value="ECO:0007669"/>
    <property type="project" value="InterPro"/>
</dbReference>
<dbReference type="AlphaFoldDB" id="A0A2A8CZ90"/>
<dbReference type="GO" id="GO:0004659">
    <property type="term" value="F:prenyltransferase activity"/>
    <property type="evidence" value="ECO:0007669"/>
    <property type="project" value="InterPro"/>
</dbReference>
<evidence type="ECO:0000313" key="8">
    <source>
        <dbReference type="EMBL" id="PEN14039.1"/>
    </source>
</evidence>
<name>A0A2A8CZ90_9BACT</name>
<dbReference type="EMBL" id="PDEQ01000003">
    <property type="protein sequence ID" value="PEN14039.1"/>
    <property type="molecule type" value="Genomic_DNA"/>
</dbReference>
<dbReference type="Proteomes" id="UP000220102">
    <property type="component" value="Unassembled WGS sequence"/>
</dbReference>
<comment type="cofactor">
    <cofactor evidence="1">
        <name>Mg(2+)</name>
        <dbReference type="ChEBI" id="CHEBI:18420"/>
    </cofactor>
</comment>
<evidence type="ECO:0000256" key="3">
    <source>
        <dbReference type="ARBA" id="ARBA00022679"/>
    </source>
</evidence>
<dbReference type="InterPro" id="IPR008949">
    <property type="entry name" value="Isoprenoid_synthase_dom_sf"/>
</dbReference>
<dbReference type="PANTHER" id="PTHR12001:SF69">
    <property type="entry name" value="ALL TRANS-POLYPRENYL-DIPHOSPHATE SYNTHASE PDSS1"/>
    <property type="match status" value="1"/>
</dbReference>
<evidence type="ECO:0000256" key="6">
    <source>
        <dbReference type="RuleBase" id="RU004466"/>
    </source>
</evidence>
<evidence type="ECO:0000256" key="4">
    <source>
        <dbReference type="ARBA" id="ARBA00022723"/>
    </source>
</evidence>
<dbReference type="OrthoDB" id="9805316at2"/>
<dbReference type="PROSITE" id="PS00444">
    <property type="entry name" value="POLYPRENYL_SYNTHASE_2"/>
    <property type="match status" value="1"/>
</dbReference>
<accession>A0A2A8CZ90</accession>
<comment type="caution">
    <text evidence="8">The sequence shown here is derived from an EMBL/GenBank/DDBJ whole genome shotgun (WGS) entry which is preliminary data.</text>
</comment>
<evidence type="ECO:0000256" key="5">
    <source>
        <dbReference type="ARBA" id="ARBA00022842"/>
    </source>
</evidence>
<evidence type="ECO:0000256" key="2">
    <source>
        <dbReference type="ARBA" id="ARBA00006706"/>
    </source>
</evidence>
<sequence length="371" mass="41431">MPDASQYLQRGDGTPDGLPSPPNEALTEGSGDSSSGPSPELAVADRAIPTSLDAIREPVASELDHFRDYFRESMRSDHMLLDKITQYVLRQKGKRIRPVLVLLSAKQFGDVTETSYRAAALVELLHTATLVHDDVVDDAETRRGMFSINALWKNKIGVLLGDFLLSRGLLLSLDHNDYDMLHTLSDAVRRMSEGELLQIEKSRFLDIDEETYFRIISDKTASLIAACTKAGALSATDDEEDVERMRIFGEKLGLAFQIRDDLFDFSMQDAGKPIGIDLQEKKLTLPVIVALREASSRDRKRIMKIIKKDEKSRSDLREVGTFVADHGGLDYARRRMEGLANEARQALSASSSSPSRDALIGLTEYTIRRKR</sequence>
<feature type="compositionally biased region" description="Low complexity" evidence="7">
    <location>
        <begin position="29"/>
        <end position="39"/>
    </location>
</feature>
<dbReference type="InterPro" id="IPR033749">
    <property type="entry name" value="Polyprenyl_synt_CS"/>
</dbReference>
<gene>
    <name evidence="8" type="ORF">CRI94_08310</name>
</gene>
<reference evidence="8 9" key="1">
    <citation type="submission" date="2017-10" db="EMBL/GenBank/DDBJ databases">
        <title>Draft genome of Longibacter Salinarum.</title>
        <authorList>
            <person name="Goh K.M."/>
            <person name="Shamsir M.S."/>
            <person name="Lim S.W."/>
        </authorList>
    </citation>
    <scope>NUCLEOTIDE SEQUENCE [LARGE SCALE GENOMIC DNA]</scope>
    <source>
        <strain evidence="8 9">KCTC 52045</strain>
    </source>
</reference>
<keyword evidence="9" id="KW-1185">Reference proteome</keyword>
<dbReference type="SUPFAM" id="SSF48576">
    <property type="entry name" value="Terpenoid synthases"/>
    <property type="match status" value="1"/>
</dbReference>